<comment type="catalytic activity">
    <reaction evidence="1">
        <text>ATP + protein L-histidine = ADP + protein N-phospho-L-histidine.</text>
        <dbReference type="EC" id="2.7.13.3"/>
    </reaction>
</comment>
<dbReference type="PANTHER" id="PTHR24421">
    <property type="entry name" value="NITRATE/NITRITE SENSOR PROTEIN NARX-RELATED"/>
    <property type="match status" value="1"/>
</dbReference>
<dbReference type="SUPFAM" id="SSF55874">
    <property type="entry name" value="ATPase domain of HSP90 chaperone/DNA topoisomerase II/histidine kinase"/>
    <property type="match status" value="1"/>
</dbReference>
<sequence>MASYKNVISLLLNALIFFGILIAADCNLDTSLFHFLLPVLIGLLLLNAVYYHYYYSTNKNINEAIVTHVAKYLPDFVQKLTECKTSDDCTKKWKLFLQAIYSPVSIETVEDFTSEVGLNQRDSTLVVPALKDHYVLKLKYPDSDRRTFSNVDVTMIKLLLKLLKNIVALKNESSLRICHERERIMRDLHDDVAARLLTIVHSQSLTNSIENAQIALKSLREVIYSIDCGHIAHLSDMLSDCVEELTIRLRSANIIVEIHGQKIPAHIELSNRENINLKRILSEATSNIIRHASASHARIEYFIKNDMLNINMSDNGKQNELDQWIPGKGLVNIRKRSAEINAQLSWHKSKFWQKGTCFSLTLPLNIAT</sequence>
<dbReference type="Proteomes" id="UP001569428">
    <property type="component" value="Unassembled WGS sequence"/>
</dbReference>
<feature type="transmembrane region" description="Helical" evidence="6">
    <location>
        <begin position="33"/>
        <end position="53"/>
    </location>
</feature>
<dbReference type="InterPro" id="IPR036890">
    <property type="entry name" value="HATPase_C_sf"/>
</dbReference>
<evidence type="ECO:0000256" key="1">
    <source>
        <dbReference type="ARBA" id="ARBA00000085"/>
    </source>
</evidence>
<dbReference type="GO" id="GO:0016301">
    <property type="term" value="F:kinase activity"/>
    <property type="evidence" value="ECO:0007669"/>
    <property type="project" value="UniProtKB-KW"/>
</dbReference>
<reference evidence="7 8" key="1">
    <citation type="submission" date="2024-08" db="EMBL/GenBank/DDBJ databases">
        <authorList>
            <person name="Ishaq N."/>
        </authorList>
    </citation>
    <scope>NUCLEOTIDE SEQUENCE [LARGE SCALE GENOMIC DNA]</scope>
    <source>
        <strain evidence="7 8">DSM 18651</strain>
    </source>
</reference>
<protein>
    <recommendedName>
        <fullName evidence="2">histidine kinase</fullName>
        <ecNumber evidence="2">2.7.13.3</ecNumber>
    </recommendedName>
</protein>
<evidence type="ECO:0000313" key="7">
    <source>
        <dbReference type="EMBL" id="MFA0809921.1"/>
    </source>
</evidence>
<keyword evidence="6" id="KW-0812">Transmembrane</keyword>
<dbReference type="Gene3D" id="3.30.565.10">
    <property type="entry name" value="Histidine kinase-like ATPase, C-terminal domain"/>
    <property type="match status" value="1"/>
</dbReference>
<dbReference type="EMBL" id="JBGMEK010000004">
    <property type="protein sequence ID" value="MFA0809921.1"/>
    <property type="molecule type" value="Genomic_DNA"/>
</dbReference>
<accession>A0ABV4NUY1</accession>
<keyword evidence="6" id="KW-0472">Membrane</keyword>
<gene>
    <name evidence="7" type="ORF">ACCI49_03225</name>
</gene>
<keyword evidence="4 7" id="KW-0418">Kinase</keyword>
<comment type="caution">
    <text evidence="7">The sequence shown here is derived from an EMBL/GenBank/DDBJ whole genome shotgun (WGS) entry which is preliminary data.</text>
</comment>
<keyword evidence="5" id="KW-0902">Two-component regulatory system</keyword>
<evidence type="ECO:0000256" key="2">
    <source>
        <dbReference type="ARBA" id="ARBA00012438"/>
    </source>
</evidence>
<proteinExistence type="predicted"/>
<keyword evidence="6" id="KW-1133">Transmembrane helix</keyword>
<keyword evidence="3" id="KW-0808">Transferase</keyword>
<keyword evidence="8" id="KW-1185">Reference proteome</keyword>
<organism evidence="7 8">
    <name type="scientific">Microbulbifer epialgicus</name>
    <dbReference type="NCBI Taxonomy" id="393907"/>
    <lineage>
        <taxon>Bacteria</taxon>
        <taxon>Pseudomonadati</taxon>
        <taxon>Pseudomonadota</taxon>
        <taxon>Gammaproteobacteria</taxon>
        <taxon>Cellvibrionales</taxon>
        <taxon>Microbulbiferaceae</taxon>
        <taxon>Microbulbifer</taxon>
    </lineage>
</organism>
<evidence type="ECO:0000256" key="5">
    <source>
        <dbReference type="ARBA" id="ARBA00023012"/>
    </source>
</evidence>
<dbReference type="PANTHER" id="PTHR24421:SF10">
    <property type="entry name" value="NITRATE_NITRITE SENSOR PROTEIN NARQ"/>
    <property type="match status" value="1"/>
</dbReference>
<dbReference type="RefSeq" id="WP_371837536.1">
    <property type="nucleotide sequence ID" value="NZ_JBGMEK010000004.1"/>
</dbReference>
<evidence type="ECO:0000256" key="3">
    <source>
        <dbReference type="ARBA" id="ARBA00022679"/>
    </source>
</evidence>
<dbReference type="InterPro" id="IPR050482">
    <property type="entry name" value="Sensor_HK_TwoCompSys"/>
</dbReference>
<evidence type="ECO:0000256" key="4">
    <source>
        <dbReference type="ARBA" id="ARBA00022777"/>
    </source>
</evidence>
<dbReference type="EC" id="2.7.13.3" evidence="2"/>
<evidence type="ECO:0000313" key="8">
    <source>
        <dbReference type="Proteomes" id="UP001569428"/>
    </source>
</evidence>
<evidence type="ECO:0000256" key="6">
    <source>
        <dbReference type="SAM" id="Phobius"/>
    </source>
</evidence>
<name>A0ABV4NUY1_9GAMM</name>